<dbReference type="AlphaFoldDB" id="A0A3A8F3I0"/>
<keyword evidence="5" id="KW-1185">Reference proteome</keyword>
<feature type="domain" description="NAD-dependent epimerase/dehydratase" evidence="2">
    <location>
        <begin position="4"/>
        <end position="222"/>
    </location>
</feature>
<dbReference type="Pfam" id="PF08338">
    <property type="entry name" value="DUF1731"/>
    <property type="match status" value="1"/>
</dbReference>
<name>A0A3A8F3I0_9GAMM</name>
<protein>
    <submittedName>
        <fullName evidence="4">TIGR01777 family protein</fullName>
    </submittedName>
</protein>
<dbReference type="InterPro" id="IPR036291">
    <property type="entry name" value="NAD(P)-bd_dom_sf"/>
</dbReference>
<dbReference type="OrthoDB" id="9801773at2"/>
<feature type="domain" description="DUF1731" evidence="3">
    <location>
        <begin position="249"/>
        <end position="295"/>
    </location>
</feature>
<dbReference type="InterPro" id="IPR010099">
    <property type="entry name" value="SDR39U1"/>
</dbReference>
<proteinExistence type="inferred from homology"/>
<organism evidence="4 5">
    <name type="scientific">Acinetobacter rongchengensis</name>
    <dbReference type="NCBI Taxonomy" id="2419601"/>
    <lineage>
        <taxon>Bacteria</taxon>
        <taxon>Pseudomonadati</taxon>
        <taxon>Pseudomonadota</taxon>
        <taxon>Gammaproteobacteria</taxon>
        <taxon>Moraxellales</taxon>
        <taxon>Moraxellaceae</taxon>
        <taxon>Acinetobacter</taxon>
    </lineage>
</organism>
<dbReference type="RefSeq" id="WP_120385177.1">
    <property type="nucleotide sequence ID" value="NZ_RAXT01000061.1"/>
</dbReference>
<reference evidence="4 5" key="1">
    <citation type="submission" date="2018-09" db="EMBL/GenBank/DDBJ databases">
        <title>The draft genome of Acinetobacter spp. strains.</title>
        <authorList>
            <person name="Qin J."/>
            <person name="Feng Y."/>
            <person name="Zong Z."/>
        </authorList>
    </citation>
    <scope>NUCLEOTIDE SEQUENCE [LARGE SCALE GENOMIC DNA]</scope>
    <source>
        <strain evidence="4 5">WCHAc060115</strain>
    </source>
</reference>
<comment type="similarity">
    <text evidence="1">Belongs to the NAD(P)-dependent epimerase/dehydratase family. SDR39U1 subfamily.</text>
</comment>
<accession>A0A3A8F3I0</accession>
<gene>
    <name evidence="4" type="ORF">D7V20_16685</name>
</gene>
<dbReference type="SUPFAM" id="SSF51735">
    <property type="entry name" value="NAD(P)-binding Rossmann-fold domains"/>
    <property type="match status" value="1"/>
</dbReference>
<comment type="caution">
    <text evidence="4">The sequence shown here is derived from an EMBL/GenBank/DDBJ whole genome shotgun (WGS) entry which is preliminary data.</text>
</comment>
<dbReference type="InterPro" id="IPR001509">
    <property type="entry name" value="Epimerase_deHydtase"/>
</dbReference>
<evidence type="ECO:0000259" key="2">
    <source>
        <dbReference type="Pfam" id="PF01370"/>
    </source>
</evidence>
<evidence type="ECO:0000256" key="1">
    <source>
        <dbReference type="ARBA" id="ARBA00009353"/>
    </source>
</evidence>
<evidence type="ECO:0000313" key="4">
    <source>
        <dbReference type="EMBL" id="RKG35273.1"/>
    </source>
</evidence>
<dbReference type="NCBIfam" id="TIGR01777">
    <property type="entry name" value="yfcH"/>
    <property type="match status" value="1"/>
</dbReference>
<evidence type="ECO:0000259" key="3">
    <source>
        <dbReference type="Pfam" id="PF08338"/>
    </source>
</evidence>
<dbReference type="EMBL" id="RAXT01000061">
    <property type="protein sequence ID" value="RKG35273.1"/>
    <property type="molecule type" value="Genomic_DNA"/>
</dbReference>
<evidence type="ECO:0000313" key="5">
    <source>
        <dbReference type="Proteomes" id="UP000280405"/>
    </source>
</evidence>
<dbReference type="PANTHER" id="PTHR11092">
    <property type="entry name" value="SUGAR NUCLEOTIDE EPIMERASE RELATED"/>
    <property type="match status" value="1"/>
</dbReference>
<dbReference type="InterPro" id="IPR013549">
    <property type="entry name" value="DUF1731"/>
</dbReference>
<dbReference type="Proteomes" id="UP000280405">
    <property type="component" value="Unassembled WGS sequence"/>
</dbReference>
<dbReference type="Pfam" id="PF01370">
    <property type="entry name" value="Epimerase"/>
    <property type="match status" value="1"/>
</dbReference>
<dbReference type="Gene3D" id="3.40.50.720">
    <property type="entry name" value="NAD(P)-binding Rossmann-like Domain"/>
    <property type="match status" value="1"/>
</dbReference>
<dbReference type="PANTHER" id="PTHR11092:SF0">
    <property type="entry name" value="EPIMERASE FAMILY PROTEIN SDR39U1"/>
    <property type="match status" value="1"/>
</dbReference>
<sequence length="297" mass="33587">MKTVLVTGATGFIGSHLLEYLFSHGFYVVGYSRQKKASTNTQLRWIQDFSELKNLTIDYVVNLAGESIGEGRWTAKRKQQLIQSRVVTTQKLYHSLEQFQIKPECIVSASAIGFYGIDLDENWDVECDETSAPQNIFMSELCQKWEAEALSHLNQNTKIMRLGVVFGKGGGILPQMLLPIKLNLMGRIGSGRQPMTWVHVDDVIQAILFLLSNHSDQKIYNVVAPDHISQLQFAQTAAQVLKRKPVLFLPSFVMKMLMGEQSQLVLNGQYVQPKALLKENFQFQYVDLTSALKQITN</sequence>